<dbReference type="KEGG" id="pvp:111735444"/>
<evidence type="ECO:0000313" key="8">
    <source>
        <dbReference type="RefSeq" id="XP_023382733.1"/>
    </source>
</evidence>
<evidence type="ECO:0000256" key="3">
    <source>
        <dbReference type="ARBA" id="ARBA00022777"/>
    </source>
</evidence>
<dbReference type="PANTHER" id="PTHR24416:SF52">
    <property type="entry name" value="PLATELET-DERIVED GROWTH FACTOR RECEPTOR ALPHA"/>
    <property type="match status" value="1"/>
</dbReference>
<keyword evidence="3" id="KW-0418">Kinase</keyword>
<organism evidence="7 8">
    <name type="scientific">Pteropus vampyrus</name>
    <name type="common">Large flying fox</name>
    <dbReference type="NCBI Taxonomy" id="132908"/>
    <lineage>
        <taxon>Eukaryota</taxon>
        <taxon>Metazoa</taxon>
        <taxon>Chordata</taxon>
        <taxon>Craniata</taxon>
        <taxon>Vertebrata</taxon>
        <taxon>Euteleostomi</taxon>
        <taxon>Mammalia</taxon>
        <taxon>Eutheria</taxon>
        <taxon>Laurasiatheria</taxon>
        <taxon>Chiroptera</taxon>
        <taxon>Yinpterochiroptera</taxon>
        <taxon>Pteropodoidea</taxon>
        <taxon>Pteropodidae</taxon>
        <taxon>Pteropodinae</taxon>
        <taxon>Pteropus</taxon>
    </lineage>
</organism>
<feature type="domain" description="Protein kinase" evidence="6">
    <location>
        <begin position="1"/>
        <end position="109"/>
    </location>
</feature>
<dbReference type="PROSITE" id="PS50011">
    <property type="entry name" value="PROTEIN_KINASE_DOM"/>
    <property type="match status" value="1"/>
</dbReference>
<dbReference type="InterPro" id="IPR020635">
    <property type="entry name" value="Tyr_kinase_cat_dom"/>
</dbReference>
<evidence type="ECO:0000256" key="2">
    <source>
        <dbReference type="ARBA" id="ARBA00022741"/>
    </source>
</evidence>
<dbReference type="GO" id="GO:0048407">
    <property type="term" value="F:platelet-derived growth factor binding"/>
    <property type="evidence" value="ECO:0007669"/>
    <property type="project" value="TreeGrafter"/>
</dbReference>
<keyword evidence="5" id="KW-0675">Receptor</keyword>
<dbReference type="InterPro" id="IPR011009">
    <property type="entry name" value="Kinase-like_dom_sf"/>
</dbReference>
<dbReference type="GO" id="GO:0005886">
    <property type="term" value="C:plasma membrane"/>
    <property type="evidence" value="ECO:0007669"/>
    <property type="project" value="TreeGrafter"/>
</dbReference>
<keyword evidence="2" id="KW-0547">Nucleotide-binding</keyword>
<dbReference type="GO" id="GO:0005018">
    <property type="term" value="F:platelet-derived growth factor alpha-receptor activity"/>
    <property type="evidence" value="ECO:0007669"/>
    <property type="project" value="TreeGrafter"/>
</dbReference>
<dbReference type="InterPro" id="IPR050122">
    <property type="entry name" value="RTK"/>
</dbReference>
<evidence type="ECO:0000259" key="6">
    <source>
        <dbReference type="PROSITE" id="PS50011"/>
    </source>
</evidence>
<dbReference type="Pfam" id="PF07714">
    <property type="entry name" value="PK_Tyr_Ser-Thr"/>
    <property type="match status" value="1"/>
</dbReference>
<evidence type="ECO:0000256" key="1">
    <source>
        <dbReference type="ARBA" id="ARBA00022679"/>
    </source>
</evidence>
<dbReference type="Gene3D" id="1.10.510.10">
    <property type="entry name" value="Transferase(Phosphotransferase) domain 1"/>
    <property type="match status" value="1"/>
</dbReference>
<dbReference type="GO" id="GO:0043235">
    <property type="term" value="C:receptor complex"/>
    <property type="evidence" value="ECO:0007669"/>
    <property type="project" value="TreeGrafter"/>
</dbReference>
<dbReference type="InterPro" id="IPR001245">
    <property type="entry name" value="Ser-Thr/Tyr_kinase_cat_dom"/>
</dbReference>
<dbReference type="AlphaFoldDB" id="A0A6P6C5U5"/>
<dbReference type="PANTHER" id="PTHR24416">
    <property type="entry name" value="TYROSINE-PROTEIN KINASE RECEPTOR"/>
    <property type="match status" value="1"/>
</dbReference>
<dbReference type="InterPro" id="IPR008266">
    <property type="entry name" value="Tyr_kinase_AS"/>
</dbReference>
<gene>
    <name evidence="8" type="primary">LOC111735444</name>
</gene>
<dbReference type="SUPFAM" id="SSF56112">
    <property type="entry name" value="Protein kinase-like (PK-like)"/>
    <property type="match status" value="1"/>
</dbReference>
<dbReference type="RefSeq" id="XP_023382733.1">
    <property type="nucleotide sequence ID" value="XM_023526965.1"/>
</dbReference>
<proteinExistence type="predicted"/>
<dbReference type="GeneID" id="111735444"/>
<keyword evidence="1" id="KW-0808">Transferase</keyword>
<dbReference type="SMART" id="SM00219">
    <property type="entry name" value="TyrKc"/>
    <property type="match status" value="1"/>
</dbReference>
<reference evidence="8" key="1">
    <citation type="submission" date="2025-08" db="UniProtKB">
        <authorList>
            <consortium name="RefSeq"/>
        </authorList>
    </citation>
    <scope>IDENTIFICATION</scope>
    <source>
        <tissue evidence="8">Kidney</tissue>
    </source>
</reference>
<dbReference type="OrthoDB" id="5984265at2759"/>
<evidence type="ECO:0000256" key="5">
    <source>
        <dbReference type="ARBA" id="ARBA00023170"/>
    </source>
</evidence>
<dbReference type="PROSITE" id="PS00109">
    <property type="entry name" value="PROTEIN_KINASE_TYR"/>
    <property type="match status" value="1"/>
</dbReference>
<evidence type="ECO:0000313" key="7">
    <source>
        <dbReference type="Proteomes" id="UP000515202"/>
    </source>
</evidence>
<evidence type="ECO:0000256" key="4">
    <source>
        <dbReference type="ARBA" id="ARBA00022840"/>
    </source>
</evidence>
<dbReference type="InterPro" id="IPR000719">
    <property type="entry name" value="Prot_kinase_dom"/>
</dbReference>
<keyword evidence="4" id="KW-0067">ATP-binding</keyword>
<name>A0A6P6C5U5_PTEVA</name>
<dbReference type="Proteomes" id="UP000515202">
    <property type="component" value="Unplaced"/>
</dbReference>
<sequence>MPSTSTNMLNSFSADSEVKNLLSDDNSEGLTLLDLLSFTYQVARGMEFLASKNCVHRDLAARNVLLAQGKIVKICDFGLARDIMHDSNYVSKGSVCALLCHLACSSSLT</sequence>
<dbReference type="GO" id="GO:0005524">
    <property type="term" value="F:ATP binding"/>
    <property type="evidence" value="ECO:0007669"/>
    <property type="project" value="UniProtKB-KW"/>
</dbReference>
<protein>
    <submittedName>
        <fullName evidence="8">Platelet-derived growth factor receptor alpha-like</fullName>
    </submittedName>
</protein>
<keyword evidence="7" id="KW-1185">Reference proteome</keyword>
<accession>A0A6P6C5U5</accession>
<dbReference type="GO" id="GO:0048701">
    <property type="term" value="P:embryonic cranial skeleton morphogenesis"/>
    <property type="evidence" value="ECO:0007669"/>
    <property type="project" value="TreeGrafter"/>
</dbReference>